<name>A0A1I8GBH4_9PLAT</name>
<keyword evidence="1" id="KW-0812">Transmembrane</keyword>
<feature type="transmembrane region" description="Helical" evidence="1">
    <location>
        <begin position="16"/>
        <end position="36"/>
    </location>
</feature>
<dbReference type="Proteomes" id="UP000095280">
    <property type="component" value="Unplaced"/>
</dbReference>
<keyword evidence="2" id="KW-1185">Reference proteome</keyword>
<protein>
    <submittedName>
        <fullName evidence="3 4">ANF_receptor domain-containing protein</fullName>
    </submittedName>
</protein>
<dbReference type="AlphaFoldDB" id="A0A1I8GBH4"/>
<dbReference type="PANTHER" id="PTHR31389">
    <property type="entry name" value="LD39211P"/>
    <property type="match status" value="1"/>
</dbReference>
<evidence type="ECO:0000313" key="4">
    <source>
        <dbReference type="WBParaSite" id="maker-uti_cns_0003455-snap-gene-0.3-mRNA-1"/>
    </source>
</evidence>
<keyword evidence="1" id="KW-0472">Membrane</keyword>
<dbReference type="Pfam" id="PF07801">
    <property type="entry name" value="DUF1647"/>
    <property type="match status" value="1"/>
</dbReference>
<dbReference type="OrthoDB" id="5954868at2759"/>
<accession>A0A1I8GBH4</accession>
<sequence length="407" mass="47524">MPHVNYAAQSQLATKFFIRYASIISVVLLFFIIVFYQHSVINSNIVNRSDKDRQHDESLRHHAAMVAGSQRHFHERPNPQRFQLAALKHAIMRHRMQHLQYSPPYQPKRKGLYFTVRKTSPILRRLGLTGLNHCVKDAQKIRDVQFVTAVSHLRFEDSLDMIASVQKQFPNRTLVVFDIGLKMDEITQLKRLCNVHYRKFVFVGYPAYTRLISRFYWKPLVLQTALNEYGAILWLESSSRVVMNAAMLGRAVQLAKQTGAMIFGGKHVYSTLTVTHPEVYRYLPTDPLRIKTSGQMQTAPIILINTKFVRDNIMLWFVLCGLERHCMAPLRARRKCSNLHRNQHAYKSRYMHCHRYDQSVLNILIKNAYDFNSAKYLNRNLKLVRLKRGHDPKKYQVAFCNATAVKH</sequence>
<evidence type="ECO:0000256" key="1">
    <source>
        <dbReference type="SAM" id="Phobius"/>
    </source>
</evidence>
<dbReference type="PANTHER" id="PTHR31389:SF4">
    <property type="entry name" value="LD39211P"/>
    <property type="match status" value="1"/>
</dbReference>
<organism evidence="2 3">
    <name type="scientific">Macrostomum lignano</name>
    <dbReference type="NCBI Taxonomy" id="282301"/>
    <lineage>
        <taxon>Eukaryota</taxon>
        <taxon>Metazoa</taxon>
        <taxon>Spiralia</taxon>
        <taxon>Lophotrochozoa</taxon>
        <taxon>Platyhelminthes</taxon>
        <taxon>Rhabditophora</taxon>
        <taxon>Macrostomorpha</taxon>
        <taxon>Macrostomida</taxon>
        <taxon>Macrostomidae</taxon>
        <taxon>Macrostomum</taxon>
    </lineage>
</organism>
<proteinExistence type="predicted"/>
<dbReference type="WBParaSite" id="maker-uti_cns_0001328-snap-gene-1.18-mRNA-1">
    <property type="protein sequence ID" value="maker-uti_cns_0001328-snap-gene-1.18-mRNA-1"/>
    <property type="gene ID" value="maker-uti_cns_0001328-snap-gene-1.18"/>
</dbReference>
<evidence type="ECO:0000313" key="3">
    <source>
        <dbReference type="WBParaSite" id="maker-uti_cns_0001328-snap-gene-1.18-mRNA-1"/>
    </source>
</evidence>
<reference evidence="3 4" key="1">
    <citation type="submission" date="2016-11" db="UniProtKB">
        <authorList>
            <consortium name="WormBaseParasite"/>
        </authorList>
    </citation>
    <scope>IDENTIFICATION</scope>
</reference>
<evidence type="ECO:0000313" key="2">
    <source>
        <dbReference type="Proteomes" id="UP000095280"/>
    </source>
</evidence>
<dbReference type="InterPro" id="IPR012444">
    <property type="entry name" value="DUF1647"/>
</dbReference>
<keyword evidence="1" id="KW-1133">Transmembrane helix</keyword>
<dbReference type="WBParaSite" id="maker-uti_cns_0003455-snap-gene-0.3-mRNA-1">
    <property type="protein sequence ID" value="maker-uti_cns_0003455-snap-gene-0.3-mRNA-1"/>
    <property type="gene ID" value="maker-uti_cns_0003455-snap-gene-0.3"/>
</dbReference>